<evidence type="ECO:0000256" key="9">
    <source>
        <dbReference type="ARBA" id="ARBA00023310"/>
    </source>
</evidence>
<name>H6SJC1_PARPM</name>
<keyword evidence="5 10" id="KW-0375">Hydrogen ion transport</keyword>
<comment type="function">
    <text evidence="1 10">Produces ATP from ADP in the presence of a proton gradient across the membrane.</text>
</comment>
<evidence type="ECO:0000256" key="8">
    <source>
        <dbReference type="ARBA" id="ARBA00023196"/>
    </source>
</evidence>
<dbReference type="EMBL" id="HE663493">
    <property type="protein sequence ID" value="CCG08086.1"/>
    <property type="molecule type" value="Genomic_DNA"/>
</dbReference>
<evidence type="ECO:0000256" key="7">
    <source>
        <dbReference type="ARBA" id="ARBA00023136"/>
    </source>
</evidence>
<evidence type="ECO:0000256" key="1">
    <source>
        <dbReference type="ARBA" id="ARBA00003543"/>
    </source>
</evidence>
<dbReference type="SUPFAM" id="SSF51344">
    <property type="entry name" value="Epsilon subunit of F1F0-ATP synthase N-terminal domain"/>
    <property type="match status" value="1"/>
</dbReference>
<organism evidence="13 14">
    <name type="scientific">Pararhodospirillum photometricum DSM 122</name>
    <dbReference type="NCBI Taxonomy" id="1150469"/>
    <lineage>
        <taxon>Bacteria</taxon>
        <taxon>Pseudomonadati</taxon>
        <taxon>Pseudomonadota</taxon>
        <taxon>Alphaproteobacteria</taxon>
        <taxon>Rhodospirillales</taxon>
        <taxon>Rhodospirillaceae</taxon>
        <taxon>Pararhodospirillum</taxon>
    </lineage>
</organism>
<evidence type="ECO:0000256" key="11">
    <source>
        <dbReference type="RuleBase" id="RU003656"/>
    </source>
</evidence>
<protein>
    <recommendedName>
        <fullName evidence="10">ATP synthase epsilon chain</fullName>
    </recommendedName>
    <alternativeName>
        <fullName evidence="10">ATP synthase F1 sector epsilon subunit</fullName>
    </alternativeName>
    <alternativeName>
        <fullName evidence="10">F-ATPase epsilon subunit</fullName>
    </alternativeName>
</protein>
<keyword evidence="14" id="KW-1185">Reference proteome</keyword>
<accession>H6SJC1</accession>
<keyword evidence="4 10" id="KW-0813">Transport</keyword>
<keyword evidence="10" id="KW-1003">Cell membrane</keyword>
<dbReference type="CDD" id="cd12152">
    <property type="entry name" value="F1-ATPase_delta"/>
    <property type="match status" value="1"/>
</dbReference>
<dbReference type="InterPro" id="IPR001469">
    <property type="entry name" value="ATP_synth_F1_dsu/esu"/>
</dbReference>
<dbReference type="InterPro" id="IPR036771">
    <property type="entry name" value="ATPsynth_dsu/esu_N"/>
</dbReference>
<evidence type="ECO:0000313" key="13">
    <source>
        <dbReference type="EMBL" id="CCG08086.1"/>
    </source>
</evidence>
<dbReference type="GO" id="GO:0005524">
    <property type="term" value="F:ATP binding"/>
    <property type="evidence" value="ECO:0007669"/>
    <property type="project" value="UniProtKB-UniRule"/>
</dbReference>
<feature type="domain" description="ATP synthase F1 complex delta/epsilon subunit N-terminal" evidence="12">
    <location>
        <begin position="6"/>
        <end position="84"/>
    </location>
</feature>
<evidence type="ECO:0000256" key="10">
    <source>
        <dbReference type="HAMAP-Rule" id="MF_00530"/>
    </source>
</evidence>
<evidence type="ECO:0000256" key="4">
    <source>
        <dbReference type="ARBA" id="ARBA00022448"/>
    </source>
</evidence>
<dbReference type="KEGG" id="rpm:RSPPHO_01460"/>
<dbReference type="GO" id="GO:0045259">
    <property type="term" value="C:proton-transporting ATP synthase complex"/>
    <property type="evidence" value="ECO:0007669"/>
    <property type="project" value="UniProtKB-KW"/>
</dbReference>
<dbReference type="Gene3D" id="2.60.15.10">
    <property type="entry name" value="F0F1 ATP synthase delta/epsilon subunit, N-terminal"/>
    <property type="match status" value="1"/>
</dbReference>
<keyword evidence="6 10" id="KW-0406">Ion transport</keyword>
<dbReference type="GO" id="GO:0005886">
    <property type="term" value="C:plasma membrane"/>
    <property type="evidence" value="ECO:0007669"/>
    <property type="project" value="UniProtKB-SubCell"/>
</dbReference>
<evidence type="ECO:0000256" key="3">
    <source>
        <dbReference type="ARBA" id="ARBA00005712"/>
    </source>
</evidence>
<evidence type="ECO:0000259" key="12">
    <source>
        <dbReference type="Pfam" id="PF02823"/>
    </source>
</evidence>
<keyword evidence="9 10" id="KW-0066">ATP synthesis</keyword>
<keyword evidence="7 10" id="KW-0472">Membrane</keyword>
<dbReference type="PANTHER" id="PTHR13822">
    <property type="entry name" value="ATP SYNTHASE DELTA/EPSILON CHAIN"/>
    <property type="match status" value="1"/>
</dbReference>
<dbReference type="OrthoDB" id="9799969at2"/>
<dbReference type="RefSeq" id="WP_014414725.1">
    <property type="nucleotide sequence ID" value="NC_017059.1"/>
</dbReference>
<comment type="subunit">
    <text evidence="10 11">F-type ATPases have 2 components, CF(1) - the catalytic core - and CF(0) - the membrane proton channel. CF(1) has five subunits: alpha(3), beta(3), gamma(1), delta(1), epsilon(1). CF(0) has three main subunits: a, b and c.</text>
</comment>
<keyword evidence="8 10" id="KW-0139">CF(1)</keyword>
<dbReference type="AlphaFoldDB" id="H6SJC1"/>
<gene>
    <name evidence="10 13" type="primary">atpC</name>
    <name evidence="13" type="ORF">RSPPHO_01460</name>
</gene>
<dbReference type="PATRIC" id="fig|1150469.3.peg.1642"/>
<dbReference type="eggNOG" id="COG0355">
    <property type="taxonomic scope" value="Bacteria"/>
</dbReference>
<dbReference type="InterPro" id="IPR020546">
    <property type="entry name" value="ATP_synth_F1_dsu/esu_N"/>
</dbReference>
<dbReference type="NCBIfam" id="NF001851">
    <property type="entry name" value="PRK00571.2-4"/>
    <property type="match status" value="1"/>
</dbReference>
<evidence type="ECO:0000256" key="6">
    <source>
        <dbReference type="ARBA" id="ARBA00023065"/>
    </source>
</evidence>
<evidence type="ECO:0000313" key="14">
    <source>
        <dbReference type="Proteomes" id="UP000033220"/>
    </source>
</evidence>
<dbReference type="NCBIfam" id="TIGR01216">
    <property type="entry name" value="ATP_synt_epsi"/>
    <property type="match status" value="1"/>
</dbReference>
<sequence length="134" mass="14327">MAETTEFELVSPGRLLLSEPVEMAVVPGTEGDFGAMPRHAPMLSTVRPGVISIHNGGKVTRRLFIAGGFAEVTAERCTILADEAIDLADLTPAAVQERLQAADDLVKEARTEDEKRAAERARFLAQALAEAARG</sequence>
<dbReference type="Pfam" id="PF02823">
    <property type="entry name" value="ATP-synt_DE_N"/>
    <property type="match status" value="1"/>
</dbReference>
<dbReference type="GO" id="GO:0012505">
    <property type="term" value="C:endomembrane system"/>
    <property type="evidence" value="ECO:0007669"/>
    <property type="project" value="UniProtKB-SubCell"/>
</dbReference>
<dbReference type="GO" id="GO:0046933">
    <property type="term" value="F:proton-transporting ATP synthase activity, rotational mechanism"/>
    <property type="evidence" value="ECO:0007669"/>
    <property type="project" value="UniProtKB-UniRule"/>
</dbReference>
<evidence type="ECO:0000256" key="2">
    <source>
        <dbReference type="ARBA" id="ARBA00004184"/>
    </source>
</evidence>
<dbReference type="HAMAP" id="MF_00530">
    <property type="entry name" value="ATP_synth_epsil_bac"/>
    <property type="match status" value="1"/>
</dbReference>
<evidence type="ECO:0000256" key="5">
    <source>
        <dbReference type="ARBA" id="ARBA00022781"/>
    </source>
</evidence>
<dbReference type="PANTHER" id="PTHR13822:SF10">
    <property type="entry name" value="ATP SYNTHASE EPSILON CHAIN, CHLOROPLASTIC"/>
    <property type="match status" value="1"/>
</dbReference>
<dbReference type="STRING" id="1150469.RSPPHO_01460"/>
<dbReference type="HOGENOM" id="CLU_084338_2_1_5"/>
<reference evidence="13 14" key="1">
    <citation type="submission" date="2012-02" db="EMBL/GenBank/DDBJ databases">
        <title>Shotgun genome sequence of Phaeospirillum photometricum DSM 122.</title>
        <authorList>
            <person name="Duquesne K."/>
            <person name="Sturgis J."/>
        </authorList>
    </citation>
    <scope>NUCLEOTIDE SEQUENCE [LARGE SCALE GENOMIC DNA]</scope>
    <source>
        <strain evidence="14">DSM122</strain>
    </source>
</reference>
<proteinExistence type="inferred from homology"/>
<comment type="similarity">
    <text evidence="3 10 11">Belongs to the ATPase epsilon chain family.</text>
</comment>
<dbReference type="Proteomes" id="UP000033220">
    <property type="component" value="Chromosome DSM 122"/>
</dbReference>
<comment type="subcellular location">
    <subcellularLocation>
        <location evidence="10">Cell membrane</location>
        <topology evidence="10">Peripheral membrane protein</topology>
    </subcellularLocation>
    <subcellularLocation>
        <location evidence="2">Endomembrane system</location>
        <topology evidence="2">Peripheral membrane protein</topology>
    </subcellularLocation>
</comment>